<comment type="caution">
    <text evidence="2">The sequence shown here is derived from an EMBL/GenBank/DDBJ whole genome shotgun (WGS) entry which is preliminary data.</text>
</comment>
<dbReference type="PANTHER" id="PTHR40943:SF2">
    <property type="entry name" value="(S)-UREIDOGLYCINE AMINOHYDROLASE CUPIN DOMAIN-CONTAINING PROTEIN"/>
    <property type="match status" value="1"/>
</dbReference>
<evidence type="ECO:0000259" key="1">
    <source>
        <dbReference type="Pfam" id="PF05899"/>
    </source>
</evidence>
<dbReference type="AlphaFoldDB" id="A0A840BD85"/>
<dbReference type="InterPro" id="IPR008579">
    <property type="entry name" value="UGlyAH_Cupin_dom"/>
</dbReference>
<dbReference type="InterPro" id="IPR011051">
    <property type="entry name" value="RmlC_Cupin_sf"/>
</dbReference>
<evidence type="ECO:0000313" key="3">
    <source>
        <dbReference type="Proteomes" id="UP000561045"/>
    </source>
</evidence>
<sequence length="121" mass="13582">MSRIVSFNESSAAPEAFAPAAERIVSGNPQQVALNHYEGADGRLLAGEWRCDPGAWRLVYDPDEYEFCQILEGHIRLTDEAGRAREYRAGDAFVIEAGFRGTWETLSYCRKHYVICRIPAA</sequence>
<dbReference type="InterPro" id="IPR014710">
    <property type="entry name" value="RmlC-like_jellyroll"/>
</dbReference>
<dbReference type="Proteomes" id="UP000561045">
    <property type="component" value="Unassembled WGS sequence"/>
</dbReference>
<dbReference type="CDD" id="cd02227">
    <property type="entry name" value="cupin_TM1112-like"/>
    <property type="match status" value="1"/>
</dbReference>
<dbReference type="EMBL" id="JACIET010000001">
    <property type="protein sequence ID" value="MBB4010990.1"/>
    <property type="molecule type" value="Genomic_DNA"/>
</dbReference>
<proteinExistence type="predicted"/>
<dbReference type="PANTHER" id="PTHR40943">
    <property type="entry name" value="CYTOPLASMIC PROTEIN-RELATED"/>
    <property type="match status" value="1"/>
</dbReference>
<keyword evidence="3" id="KW-1185">Reference proteome</keyword>
<name>A0A840BD85_9RHOO</name>
<evidence type="ECO:0000313" key="2">
    <source>
        <dbReference type="EMBL" id="MBB4010990.1"/>
    </source>
</evidence>
<dbReference type="Pfam" id="PF05899">
    <property type="entry name" value="Cupin_3"/>
    <property type="match status" value="1"/>
</dbReference>
<dbReference type="RefSeq" id="WP_183631150.1">
    <property type="nucleotide sequence ID" value="NZ_BAABLE010000011.1"/>
</dbReference>
<feature type="domain" description="(S)-ureidoglycine aminohydrolase cupin" evidence="1">
    <location>
        <begin position="39"/>
        <end position="113"/>
    </location>
</feature>
<organism evidence="2 3">
    <name type="scientific">Niveibacterium umoris</name>
    <dbReference type="NCBI Taxonomy" id="1193620"/>
    <lineage>
        <taxon>Bacteria</taxon>
        <taxon>Pseudomonadati</taxon>
        <taxon>Pseudomonadota</taxon>
        <taxon>Betaproteobacteria</taxon>
        <taxon>Rhodocyclales</taxon>
        <taxon>Rhodocyclaceae</taxon>
        <taxon>Niveibacterium</taxon>
    </lineage>
</organism>
<dbReference type="SUPFAM" id="SSF51182">
    <property type="entry name" value="RmlC-like cupins"/>
    <property type="match status" value="1"/>
</dbReference>
<gene>
    <name evidence="2" type="ORF">GGR36_000298</name>
</gene>
<accession>A0A840BD85</accession>
<reference evidence="2 3" key="1">
    <citation type="submission" date="2020-08" db="EMBL/GenBank/DDBJ databases">
        <title>Genomic Encyclopedia of Type Strains, Phase IV (KMG-IV): sequencing the most valuable type-strain genomes for metagenomic binning, comparative biology and taxonomic classification.</title>
        <authorList>
            <person name="Goeker M."/>
        </authorList>
    </citation>
    <scope>NUCLEOTIDE SEQUENCE [LARGE SCALE GENOMIC DNA]</scope>
    <source>
        <strain evidence="2 3">DSM 106739</strain>
    </source>
</reference>
<protein>
    <recommendedName>
        <fullName evidence="1">(S)-ureidoglycine aminohydrolase cupin domain-containing protein</fullName>
    </recommendedName>
</protein>
<dbReference type="Gene3D" id="2.60.120.10">
    <property type="entry name" value="Jelly Rolls"/>
    <property type="match status" value="1"/>
</dbReference>